<comment type="caution">
    <text evidence="2">The sequence shown here is derived from an EMBL/GenBank/DDBJ whole genome shotgun (WGS) entry which is preliminary data.</text>
</comment>
<dbReference type="Gene3D" id="3.30.360.10">
    <property type="entry name" value="Dihydrodipicolinate Reductase, domain 2"/>
    <property type="match status" value="1"/>
</dbReference>
<sequence>RVDILTKAFSEVEDYAVGVLKFRSGIICVLETSWCTKPSFKGTEIVGTKGTLFMDYPNTRLEIRIANKINATFHPEIPEEGKKGNPFQRFVDCIKEDRIPDVTAEDEKRSLEVALAISKSSETGKTVHLLLDN</sequence>
<proteinExistence type="predicted"/>
<accession>X1JN19</accession>
<dbReference type="AlphaFoldDB" id="X1JN19"/>
<dbReference type="SUPFAM" id="SSF55347">
    <property type="entry name" value="Glyceraldehyde-3-phosphate dehydrogenase-like, C-terminal domain"/>
    <property type="match status" value="1"/>
</dbReference>
<evidence type="ECO:0000313" key="2">
    <source>
        <dbReference type="EMBL" id="GAH82855.1"/>
    </source>
</evidence>
<dbReference type="InterPro" id="IPR004104">
    <property type="entry name" value="Gfo/Idh/MocA-like_OxRdtase_C"/>
</dbReference>
<feature type="domain" description="Gfo/Idh/MocA-like oxidoreductase C-terminal" evidence="1">
    <location>
        <begin position="10"/>
        <end position="129"/>
    </location>
</feature>
<feature type="non-terminal residue" evidence="2">
    <location>
        <position position="1"/>
    </location>
</feature>
<name>X1JN19_9ZZZZ</name>
<gene>
    <name evidence="2" type="ORF">S03H2_57637</name>
</gene>
<evidence type="ECO:0000259" key="1">
    <source>
        <dbReference type="Pfam" id="PF02894"/>
    </source>
</evidence>
<organism evidence="2">
    <name type="scientific">marine sediment metagenome</name>
    <dbReference type="NCBI Taxonomy" id="412755"/>
    <lineage>
        <taxon>unclassified sequences</taxon>
        <taxon>metagenomes</taxon>
        <taxon>ecological metagenomes</taxon>
    </lineage>
</organism>
<protein>
    <recommendedName>
        <fullName evidence="1">Gfo/Idh/MocA-like oxidoreductase C-terminal domain-containing protein</fullName>
    </recommendedName>
</protein>
<dbReference type="EMBL" id="BARU01036957">
    <property type="protein sequence ID" value="GAH82855.1"/>
    <property type="molecule type" value="Genomic_DNA"/>
</dbReference>
<dbReference type="Pfam" id="PF02894">
    <property type="entry name" value="GFO_IDH_MocA_C"/>
    <property type="match status" value="1"/>
</dbReference>
<reference evidence="2" key="1">
    <citation type="journal article" date="2014" name="Front. Microbiol.">
        <title>High frequency of phylogenetically diverse reductive dehalogenase-homologous genes in deep subseafloor sedimentary metagenomes.</title>
        <authorList>
            <person name="Kawai M."/>
            <person name="Futagami T."/>
            <person name="Toyoda A."/>
            <person name="Takaki Y."/>
            <person name="Nishi S."/>
            <person name="Hori S."/>
            <person name="Arai W."/>
            <person name="Tsubouchi T."/>
            <person name="Morono Y."/>
            <person name="Uchiyama I."/>
            <person name="Ito T."/>
            <person name="Fujiyama A."/>
            <person name="Inagaki F."/>
            <person name="Takami H."/>
        </authorList>
    </citation>
    <scope>NUCLEOTIDE SEQUENCE</scope>
    <source>
        <strain evidence="2">Expedition CK06-06</strain>
    </source>
</reference>